<protein>
    <recommendedName>
        <fullName evidence="3">PD-(D/E)XK family member</fullName>
    </recommendedName>
</protein>
<dbReference type="KEGG" id="dsw:QR90_05080"/>
<dbReference type="AlphaFoldDB" id="A0A0A7KH92"/>
<dbReference type="STRING" id="1182571.QR90_05080"/>
<sequence>MNLGDLWQLLEQQQASGERGMLVRSAHAGNNCAVLAALTFPGAERTLIIRLPEHEARALAITGLTPAVELTLQEGGGSHPGQGSVLLRTRDPRYRELFTHIGDDLVEQLRRDPAQPVQALLQRVELWREFLRRREGGALTEAEIRGLFGEVWFLQNWLIPRTAAHNHVAAIAAWTGPLGATRDFNLGEASLDMKTGTPLSSTVQISSLHQLSTPPGTRLYLGHLILRRDAGGQTLPGLIDVLRDMLGAEAGTLLEARLLGAGYIEADRELLQDFRFLAGPLTTYAITSDFPALTAQNLPPAVVACSYTLDLGACVPFRIDPGDIPGIGETHRSLHEY</sequence>
<dbReference type="Proteomes" id="UP000030634">
    <property type="component" value="Chromosome"/>
</dbReference>
<dbReference type="RefSeq" id="WP_039682726.1">
    <property type="nucleotide sequence ID" value="NZ_CP010028.1"/>
</dbReference>
<dbReference type="InterPro" id="IPR025534">
    <property type="entry name" value="DUF4420"/>
</dbReference>
<dbReference type="HOGENOM" id="CLU_069764_0_0_0"/>
<evidence type="ECO:0000313" key="1">
    <source>
        <dbReference type="EMBL" id="AIZ44599.1"/>
    </source>
</evidence>
<dbReference type="EMBL" id="CP010028">
    <property type="protein sequence ID" value="AIZ44599.1"/>
    <property type="molecule type" value="Genomic_DNA"/>
</dbReference>
<evidence type="ECO:0000313" key="2">
    <source>
        <dbReference type="Proteomes" id="UP000030634"/>
    </source>
</evidence>
<name>A0A0A7KH92_9DEIO</name>
<organism evidence="1 2">
    <name type="scientific">Deinococcus radiopugnans</name>
    <dbReference type="NCBI Taxonomy" id="57497"/>
    <lineage>
        <taxon>Bacteria</taxon>
        <taxon>Thermotogati</taxon>
        <taxon>Deinococcota</taxon>
        <taxon>Deinococci</taxon>
        <taxon>Deinococcales</taxon>
        <taxon>Deinococcaceae</taxon>
        <taxon>Deinococcus</taxon>
    </lineage>
</organism>
<dbReference type="Pfam" id="PF14390">
    <property type="entry name" value="DUF4420"/>
    <property type="match status" value="1"/>
</dbReference>
<evidence type="ECO:0008006" key="3">
    <source>
        <dbReference type="Google" id="ProtNLM"/>
    </source>
</evidence>
<gene>
    <name evidence="1" type="ORF">QR90_05080</name>
</gene>
<proteinExistence type="predicted"/>
<reference evidence="2" key="1">
    <citation type="submission" date="2014-11" db="EMBL/GenBank/DDBJ databases">
        <title>Hymenobacter sp. DG25B genome submission.</title>
        <authorList>
            <person name="Jung H.-Y."/>
            <person name="Kim M.K."/>
            <person name="Srinivasan S."/>
            <person name="Lim S."/>
        </authorList>
    </citation>
    <scope>NUCLEOTIDE SEQUENCE [LARGE SCALE GENOMIC DNA]</scope>
    <source>
        <strain evidence="2">DY59</strain>
    </source>
</reference>
<accession>A0A0A7KH92</accession>